<organism evidence="2">
    <name type="scientific">uncultured Acidimicrobiales bacterium</name>
    <dbReference type="NCBI Taxonomy" id="310071"/>
    <lineage>
        <taxon>Bacteria</taxon>
        <taxon>Bacillati</taxon>
        <taxon>Actinomycetota</taxon>
        <taxon>Acidimicrobiia</taxon>
        <taxon>Acidimicrobiales</taxon>
        <taxon>environmental samples</taxon>
    </lineage>
</organism>
<protein>
    <submittedName>
        <fullName evidence="2">Cytochrome b</fullName>
    </submittedName>
</protein>
<feature type="compositionally biased region" description="Low complexity" evidence="1">
    <location>
        <begin position="186"/>
        <end position="195"/>
    </location>
</feature>
<reference evidence="2" key="1">
    <citation type="submission" date="2020-02" db="EMBL/GenBank/DDBJ databases">
        <authorList>
            <person name="Meier V. D."/>
        </authorList>
    </citation>
    <scope>NUCLEOTIDE SEQUENCE</scope>
    <source>
        <strain evidence="2">AVDCRST_MAG20</strain>
    </source>
</reference>
<evidence type="ECO:0000313" key="2">
    <source>
        <dbReference type="EMBL" id="CAA9223797.1"/>
    </source>
</evidence>
<proteinExistence type="predicted"/>
<name>A0A6J4HJG2_9ACTN</name>
<dbReference type="AlphaFoldDB" id="A0A6J4HJG2"/>
<feature type="compositionally biased region" description="Basic residues" evidence="1">
    <location>
        <begin position="68"/>
        <end position="96"/>
    </location>
</feature>
<sequence>DRDPRAPAQAGPGGQGPRCGQGGRRRRDRRCARGVRTCGRRARRRRRREDPRRAPRPVQGGAGEGCRRCARGWRRRWRGHGRAPHRGGHGRRRSRHPGAAAGDGARGPHPAPAHRRQGRLDPRRQGQAHRQGAHLAPPARRRVRGVARGHRVPARVLRVRQRTAAHAGQLQPHAEPVQGALVLPRAPGAAGAVPPDGGGRHDPGDRHVRPHAGAVHGPEPVQPARGPQVRDLPVHDLPDVLGGPHADGVVLPRSRVQLRVPVDRRPLLRAL</sequence>
<evidence type="ECO:0000256" key="1">
    <source>
        <dbReference type="SAM" id="MobiDB-lite"/>
    </source>
</evidence>
<dbReference type="EMBL" id="CADCSY010000035">
    <property type="protein sequence ID" value="CAA9223797.1"/>
    <property type="molecule type" value="Genomic_DNA"/>
</dbReference>
<accession>A0A6J4HJG2</accession>
<feature type="compositionally biased region" description="Basic and acidic residues" evidence="1">
    <location>
        <begin position="198"/>
        <end position="207"/>
    </location>
</feature>
<gene>
    <name evidence="2" type="ORF">AVDCRST_MAG20-885</name>
</gene>
<feature type="compositionally biased region" description="Basic residues" evidence="1">
    <location>
        <begin position="23"/>
        <end position="47"/>
    </location>
</feature>
<feature type="non-terminal residue" evidence="2">
    <location>
        <position position="1"/>
    </location>
</feature>
<feature type="region of interest" description="Disordered" evidence="1">
    <location>
        <begin position="1"/>
        <end position="156"/>
    </location>
</feature>
<feature type="compositionally biased region" description="Low complexity" evidence="1">
    <location>
        <begin position="1"/>
        <end position="10"/>
    </location>
</feature>
<feature type="non-terminal residue" evidence="2">
    <location>
        <position position="271"/>
    </location>
</feature>
<feature type="compositionally biased region" description="Gly residues" evidence="1">
    <location>
        <begin position="11"/>
        <end position="22"/>
    </location>
</feature>
<feature type="compositionally biased region" description="Basic residues" evidence="1">
    <location>
        <begin position="139"/>
        <end position="156"/>
    </location>
</feature>
<feature type="region of interest" description="Disordered" evidence="1">
    <location>
        <begin position="186"/>
        <end position="248"/>
    </location>
</feature>